<dbReference type="Gene3D" id="1.10.10.60">
    <property type="entry name" value="Homeodomain-like"/>
    <property type="match status" value="1"/>
</dbReference>
<dbReference type="SMART" id="SM00717">
    <property type="entry name" value="SANT"/>
    <property type="match status" value="1"/>
</dbReference>
<keyword evidence="5" id="KW-0732">Signal</keyword>
<keyword evidence="3" id="KW-0539">Nucleus</keyword>
<accession>A0ABM3HNY4</accession>
<feature type="region of interest" description="Disordered" evidence="4">
    <location>
        <begin position="38"/>
        <end position="66"/>
    </location>
</feature>
<feature type="chain" id="PRO_5046333349" evidence="5">
    <location>
        <begin position="37"/>
        <end position="136"/>
    </location>
</feature>
<dbReference type="InterPro" id="IPR001005">
    <property type="entry name" value="SANT/Myb"/>
</dbReference>
<keyword evidence="7" id="KW-1185">Reference proteome</keyword>
<evidence type="ECO:0000256" key="4">
    <source>
        <dbReference type="SAM" id="MobiDB-lite"/>
    </source>
</evidence>
<proteinExistence type="predicted"/>
<evidence type="ECO:0000256" key="3">
    <source>
        <dbReference type="ARBA" id="ARBA00023242"/>
    </source>
</evidence>
<dbReference type="Proteomes" id="UP000827889">
    <property type="component" value="Chromosome 7"/>
</dbReference>
<sequence length="136" mass="15709">MSISQHSNSHPTHSLSLSLSHSHLLLLLLPPPFFFGQSPMEAPGKSRRRQARIAGPSSSEEVSSIEWEHIDMTEQEEDLIHRMHRLVGDKWDLIAGRIPGRSAAEIERFWIMKHREGFTERRREPKKAKPRRLSSD</sequence>
<protein>
    <submittedName>
        <fullName evidence="8">Transcription factor CPC-like</fullName>
    </submittedName>
</protein>
<dbReference type="PANTHER" id="PTHR47998">
    <property type="entry name" value="TRANSCRIPTION FACTOR MYB51-LIKE ISOFORM X1"/>
    <property type="match status" value="1"/>
</dbReference>
<comment type="subcellular location">
    <subcellularLocation>
        <location evidence="1">Nucleus</location>
    </subcellularLocation>
</comment>
<feature type="signal peptide" evidence="5">
    <location>
        <begin position="1"/>
        <end position="36"/>
    </location>
</feature>
<dbReference type="SUPFAM" id="SSF46689">
    <property type="entry name" value="Homeodomain-like"/>
    <property type="match status" value="1"/>
</dbReference>
<dbReference type="CDD" id="cd00167">
    <property type="entry name" value="SANT"/>
    <property type="match status" value="1"/>
</dbReference>
<evidence type="ECO:0000259" key="6">
    <source>
        <dbReference type="SMART" id="SM00717"/>
    </source>
</evidence>
<evidence type="ECO:0000256" key="1">
    <source>
        <dbReference type="ARBA" id="ARBA00004123"/>
    </source>
</evidence>
<evidence type="ECO:0000313" key="8">
    <source>
        <dbReference type="RefSeq" id="XP_048138305.1"/>
    </source>
</evidence>
<dbReference type="RefSeq" id="XP_048138305.1">
    <property type="nucleotide sequence ID" value="XM_048282348.1"/>
</dbReference>
<dbReference type="PANTHER" id="PTHR47998:SF93">
    <property type="entry name" value="MYB-LIKE TRANSCRIPTION FACTOR ETC1"/>
    <property type="match status" value="1"/>
</dbReference>
<reference evidence="8" key="1">
    <citation type="submission" date="2025-08" db="UniProtKB">
        <authorList>
            <consortium name="RefSeq"/>
        </authorList>
    </citation>
    <scope>IDENTIFICATION</scope>
    <source>
        <tissue evidence="8">Leaf</tissue>
    </source>
</reference>
<evidence type="ECO:0000313" key="7">
    <source>
        <dbReference type="Proteomes" id="UP000827889"/>
    </source>
</evidence>
<evidence type="ECO:0000256" key="5">
    <source>
        <dbReference type="SAM" id="SignalP"/>
    </source>
</evidence>
<keyword evidence="2" id="KW-0238">DNA-binding</keyword>
<dbReference type="InterPro" id="IPR009057">
    <property type="entry name" value="Homeodomain-like_sf"/>
</dbReference>
<gene>
    <name evidence="8" type="primary">LOC125315928</name>
</gene>
<dbReference type="Pfam" id="PF00249">
    <property type="entry name" value="Myb_DNA-binding"/>
    <property type="match status" value="1"/>
</dbReference>
<evidence type="ECO:0000256" key="2">
    <source>
        <dbReference type="ARBA" id="ARBA00023125"/>
    </source>
</evidence>
<name>A0ABM3HNY4_9MYRT</name>
<organism evidence="7 8">
    <name type="scientific">Rhodamnia argentea</name>
    <dbReference type="NCBI Taxonomy" id="178133"/>
    <lineage>
        <taxon>Eukaryota</taxon>
        <taxon>Viridiplantae</taxon>
        <taxon>Streptophyta</taxon>
        <taxon>Embryophyta</taxon>
        <taxon>Tracheophyta</taxon>
        <taxon>Spermatophyta</taxon>
        <taxon>Magnoliopsida</taxon>
        <taxon>eudicotyledons</taxon>
        <taxon>Gunneridae</taxon>
        <taxon>Pentapetalae</taxon>
        <taxon>rosids</taxon>
        <taxon>malvids</taxon>
        <taxon>Myrtales</taxon>
        <taxon>Myrtaceae</taxon>
        <taxon>Myrtoideae</taxon>
        <taxon>Myrteae</taxon>
        <taxon>Australasian group</taxon>
        <taxon>Rhodamnia</taxon>
    </lineage>
</organism>
<dbReference type="InterPro" id="IPR015495">
    <property type="entry name" value="Myb_TF_plants"/>
</dbReference>
<feature type="domain" description="Myb-like" evidence="6">
    <location>
        <begin position="68"/>
        <end position="116"/>
    </location>
</feature>
<dbReference type="GeneID" id="125315928"/>